<evidence type="ECO:0000313" key="4">
    <source>
        <dbReference type="Proteomes" id="UP000031392"/>
    </source>
</evidence>
<dbReference type="EMBL" id="CP007726">
    <property type="protein sequence ID" value="AJE19019.1"/>
    <property type="molecule type" value="Genomic_DNA"/>
</dbReference>
<keyword evidence="4" id="KW-1185">Reference proteome</keyword>
<dbReference type="RefSeq" id="WP_003771172.1">
    <property type="nucleotide sequence ID" value="NZ_CP007726.1"/>
</dbReference>
<proteinExistence type="predicted"/>
<dbReference type="EMBL" id="ADBF01000023">
    <property type="protein sequence ID" value="EFE50334.1"/>
    <property type="molecule type" value="Genomic_DNA"/>
</dbReference>
<dbReference type="Proteomes" id="UP000031392">
    <property type="component" value="Chromosome"/>
</dbReference>
<dbReference type="STRING" id="546263.NELON_09005"/>
<reference evidence="1 4" key="3">
    <citation type="journal article" date="2015" name="PLoS Genet.">
        <title>Common Cell Shape Evolution of Two Nasopharyngeal Pathogens.</title>
        <authorList>
            <person name="Veyrier F.J."/>
            <person name="Biais N."/>
            <person name="Morales P."/>
            <person name="Belkacem N."/>
            <person name="Guilhen C."/>
            <person name="Ranjeva S."/>
            <person name="Sismeiro O."/>
            <person name="Pehau-Arnaudet G."/>
            <person name="Rocha E.P."/>
            <person name="Werts C."/>
            <person name="Taha M.K."/>
            <person name="Boneca I.G."/>
        </authorList>
    </citation>
    <scope>NUCLEOTIDE SEQUENCE [LARGE SCALE GENOMIC DNA]</scope>
    <source>
        <strain evidence="1 4">ATCC 29315</strain>
    </source>
</reference>
<keyword evidence="1" id="KW-0687">Ribonucleoprotein</keyword>
<dbReference type="GO" id="GO:0005840">
    <property type="term" value="C:ribosome"/>
    <property type="evidence" value="ECO:0007669"/>
    <property type="project" value="UniProtKB-KW"/>
</dbReference>
<dbReference type="KEGG" id="nel:NELON_09005"/>
<protein>
    <submittedName>
        <fullName evidence="1">50S ribosomal protein L7/L12</fullName>
    </submittedName>
</protein>
<evidence type="ECO:0000313" key="1">
    <source>
        <dbReference type="EMBL" id="AJE19019.1"/>
    </source>
</evidence>
<dbReference type="PATRIC" id="fig|546263.7.peg.1938"/>
<gene>
    <name evidence="2" type="ORF">NEIELOOT_01013</name>
    <name evidence="1" type="ORF">NELON_09005</name>
</gene>
<keyword evidence="1" id="KW-0689">Ribosomal protein</keyword>
<reference evidence="4" key="2">
    <citation type="submission" date="2014-05" db="EMBL/GenBank/DDBJ databases">
        <title>Complete Genome sequence of Neisseria elongata subsp. glycolytica.</title>
        <authorList>
            <person name="Veyrier F.J."/>
            <person name="Taha M.-K."/>
        </authorList>
    </citation>
    <scope>NUCLEOTIDE SEQUENCE [LARGE SCALE GENOMIC DNA]</scope>
    <source>
        <strain evidence="4">ATCC 29315</strain>
    </source>
</reference>
<organism evidence="2 3">
    <name type="scientific">Neisseria elongata subsp. glycolytica ATCC 29315</name>
    <dbReference type="NCBI Taxonomy" id="546263"/>
    <lineage>
        <taxon>Bacteria</taxon>
        <taxon>Pseudomonadati</taxon>
        <taxon>Pseudomonadota</taxon>
        <taxon>Betaproteobacteria</taxon>
        <taxon>Neisseriales</taxon>
        <taxon>Neisseriaceae</taxon>
        <taxon>Neisseria</taxon>
    </lineage>
</organism>
<dbReference type="HOGENOM" id="CLU_2554740_0_0_4"/>
<evidence type="ECO:0000313" key="3">
    <source>
        <dbReference type="Proteomes" id="UP000005536"/>
    </source>
</evidence>
<reference evidence="2 3" key="1">
    <citation type="submission" date="2010-02" db="EMBL/GenBank/DDBJ databases">
        <authorList>
            <person name="Weinstock G."/>
            <person name="Sodergren E."/>
            <person name="Clifton S."/>
            <person name="Fulton L."/>
            <person name="Fulton B."/>
            <person name="Courtney L."/>
            <person name="Fronick C."/>
            <person name="Harrison M."/>
            <person name="Strong C."/>
            <person name="Farmer C."/>
            <person name="Delahaunty K."/>
            <person name="Markovic C."/>
            <person name="Hall O."/>
            <person name="Minx P."/>
            <person name="Tomlinson C."/>
            <person name="Mitreva M."/>
            <person name="Nelson J."/>
            <person name="Hou S."/>
            <person name="Wollam A."/>
            <person name="Pepin K.H."/>
            <person name="Johnson M."/>
            <person name="Bhonagiri V."/>
            <person name="Zhang X."/>
            <person name="Suruliraj S."/>
            <person name="Warren W."/>
            <person name="Chinwalla A."/>
            <person name="Mardis E.R."/>
            <person name="Wilson R.K."/>
        </authorList>
    </citation>
    <scope>NUCLEOTIDE SEQUENCE [LARGE SCALE GENOMIC DNA]</scope>
    <source>
        <strain evidence="2 3">ATCC 29315</strain>
    </source>
</reference>
<evidence type="ECO:0000313" key="2">
    <source>
        <dbReference type="EMBL" id="EFE50334.1"/>
    </source>
</evidence>
<sequence>MTTMNIAVLIAVLVYGIGSYIHAVRTMLDADKIAALLLGNPEVAAWLKQNLTGSDVADIKAIRLQFGLGLREAKSVLDKYRA</sequence>
<dbReference type="Proteomes" id="UP000005536">
    <property type="component" value="Unassembled WGS sequence"/>
</dbReference>
<dbReference type="AlphaFoldDB" id="D4DPM6"/>
<name>D4DPM6_NEIEG</name>
<accession>D4DPM6</accession>